<reference evidence="2 3" key="1">
    <citation type="submission" date="2017-06" db="EMBL/GenBank/DDBJ databases">
        <title>Sequencing and comparative analysis of myxobacterial genomes.</title>
        <authorList>
            <person name="Rupp O."/>
            <person name="Goesmann A."/>
            <person name="Sogaard-Andersen L."/>
        </authorList>
    </citation>
    <scope>NUCLEOTIDE SEQUENCE [LARGE SCALE GENOMIC DNA]</scope>
    <source>
        <strain evidence="2 3">DSM 14697</strain>
    </source>
</reference>
<dbReference type="RefSeq" id="WP_013936297.1">
    <property type="nucleotide sequence ID" value="NZ_CP022203.1"/>
</dbReference>
<dbReference type="EMBL" id="CP022203">
    <property type="protein sequence ID" value="ATB44991.1"/>
    <property type="molecule type" value="Genomic_DNA"/>
</dbReference>
<dbReference type="KEGG" id="mmas:MYMAC_000574"/>
<evidence type="ECO:0000313" key="3">
    <source>
        <dbReference type="Proteomes" id="UP000217343"/>
    </source>
</evidence>
<dbReference type="Proteomes" id="UP000217343">
    <property type="component" value="Chromosome"/>
</dbReference>
<evidence type="ECO:0000256" key="1">
    <source>
        <dbReference type="SAM" id="MobiDB-lite"/>
    </source>
</evidence>
<dbReference type="AlphaFoldDB" id="A0A250JNL5"/>
<organism evidence="2 3">
    <name type="scientific">Corallococcus macrosporus DSM 14697</name>
    <dbReference type="NCBI Taxonomy" id="1189310"/>
    <lineage>
        <taxon>Bacteria</taxon>
        <taxon>Pseudomonadati</taxon>
        <taxon>Myxococcota</taxon>
        <taxon>Myxococcia</taxon>
        <taxon>Myxococcales</taxon>
        <taxon>Cystobacterineae</taxon>
        <taxon>Myxococcaceae</taxon>
        <taxon>Corallococcus</taxon>
    </lineage>
</organism>
<protein>
    <submittedName>
        <fullName evidence="2">Lipoprotein</fullName>
    </submittedName>
</protein>
<proteinExistence type="predicted"/>
<feature type="region of interest" description="Disordered" evidence="1">
    <location>
        <begin position="1"/>
        <end position="20"/>
    </location>
</feature>
<sequence length="71" mass="8231">MTGSQVAAEGSAPDTEKAQDLSLPDWKRRCIQNYVNCKEYDWMGSCYDCMRYCEGQQEWPDDKCRPRGKSN</sequence>
<keyword evidence="2" id="KW-0449">Lipoprotein</keyword>
<name>A0A250JNL5_9BACT</name>
<evidence type="ECO:0000313" key="2">
    <source>
        <dbReference type="EMBL" id="ATB44991.1"/>
    </source>
</evidence>
<keyword evidence="3" id="KW-1185">Reference proteome</keyword>
<accession>A0A250JNL5</accession>
<gene>
    <name evidence="2" type="ORF">MYMAC_000574</name>
</gene>